<keyword evidence="3" id="KW-0560">Oxidoreductase</keyword>
<accession>A0ABZ0I284</accession>
<dbReference type="Gene3D" id="3.40.109.10">
    <property type="entry name" value="NADH Oxidase"/>
    <property type="match status" value="1"/>
</dbReference>
<dbReference type="SUPFAM" id="SSF55469">
    <property type="entry name" value="FMN-dependent nitroreductase-like"/>
    <property type="match status" value="1"/>
</dbReference>
<organism evidence="5 6">
    <name type="scientific">Congregibacter variabilis</name>
    <dbReference type="NCBI Taxonomy" id="3081200"/>
    <lineage>
        <taxon>Bacteria</taxon>
        <taxon>Pseudomonadati</taxon>
        <taxon>Pseudomonadota</taxon>
        <taxon>Gammaproteobacteria</taxon>
        <taxon>Cellvibrionales</taxon>
        <taxon>Halieaceae</taxon>
        <taxon>Congregibacter</taxon>
    </lineage>
</organism>
<dbReference type="InterPro" id="IPR000415">
    <property type="entry name" value="Nitroreductase-like"/>
</dbReference>
<dbReference type="Proteomes" id="UP001626537">
    <property type="component" value="Chromosome"/>
</dbReference>
<dbReference type="EMBL" id="CP136864">
    <property type="protein sequence ID" value="WOJ93607.1"/>
    <property type="molecule type" value="Genomic_DNA"/>
</dbReference>
<proteinExistence type="predicted"/>
<dbReference type="RefSeq" id="WP_407348251.1">
    <property type="nucleotide sequence ID" value="NZ_CP136864.1"/>
</dbReference>
<evidence type="ECO:0000313" key="6">
    <source>
        <dbReference type="Proteomes" id="UP001626537"/>
    </source>
</evidence>
<evidence type="ECO:0000256" key="2">
    <source>
        <dbReference type="ARBA" id="ARBA00022643"/>
    </source>
</evidence>
<evidence type="ECO:0000313" key="5">
    <source>
        <dbReference type="EMBL" id="WOJ93607.1"/>
    </source>
</evidence>
<dbReference type="PANTHER" id="PTHR23026:SF90">
    <property type="entry name" value="IODOTYROSINE DEIODINASE 1"/>
    <property type="match status" value="1"/>
</dbReference>
<reference evidence="5 6" key="1">
    <citation type="submission" date="2023-10" db="EMBL/GenBank/DDBJ databases">
        <title>Two novel species belonging to the OM43/NOR5 clade.</title>
        <authorList>
            <person name="Park M."/>
        </authorList>
    </citation>
    <scope>NUCLEOTIDE SEQUENCE [LARGE SCALE GENOMIC DNA]</scope>
    <source>
        <strain evidence="5 6">IMCC43200</strain>
    </source>
</reference>
<dbReference type="Pfam" id="PF00881">
    <property type="entry name" value="Nitroreductase"/>
    <property type="match status" value="1"/>
</dbReference>
<dbReference type="PANTHER" id="PTHR23026">
    <property type="entry name" value="NADPH NITROREDUCTASE"/>
    <property type="match status" value="1"/>
</dbReference>
<keyword evidence="1" id="KW-0285">Flavoprotein</keyword>
<evidence type="ECO:0000256" key="1">
    <source>
        <dbReference type="ARBA" id="ARBA00022630"/>
    </source>
</evidence>
<evidence type="ECO:0000256" key="3">
    <source>
        <dbReference type="ARBA" id="ARBA00023002"/>
    </source>
</evidence>
<keyword evidence="2" id="KW-0288">FMN</keyword>
<name>A0ABZ0I284_9GAMM</name>
<feature type="domain" description="Nitroreductase" evidence="4">
    <location>
        <begin position="32"/>
        <end position="201"/>
    </location>
</feature>
<dbReference type="InterPro" id="IPR029479">
    <property type="entry name" value="Nitroreductase"/>
</dbReference>
<protein>
    <submittedName>
        <fullName evidence="5">Nitroreductase family protein</fullName>
    </submittedName>
</protein>
<dbReference type="InterPro" id="IPR050627">
    <property type="entry name" value="Nitroreductase/BluB"/>
</dbReference>
<keyword evidence="6" id="KW-1185">Reference proteome</keyword>
<sequence length="233" mass="25830">MSGDYQAVPLPDVPNLTDEEARVQALAYLDHVRKRHSVRDFKDTPVPKDIIQACVRAAGTAPSGANHQPWHFACVSDPNLKREIREAAEIEEAEFYGGRGGDEWLNNLSKLGTDQFKPFLETAPWLIAIFVERTGKDAEGKKRKNYYMSESVGIATGFLLNALHAAGLATLTHTPNPMKFLSEILRRPNTERPYMLIVVGHPADDATVPAASLIKKPLEDIASFFSEENESTD</sequence>
<evidence type="ECO:0000259" key="4">
    <source>
        <dbReference type="Pfam" id="PF00881"/>
    </source>
</evidence>
<dbReference type="CDD" id="cd02144">
    <property type="entry name" value="iodotyrosine_dehalogenase"/>
    <property type="match status" value="1"/>
</dbReference>
<gene>
    <name evidence="5" type="ORF">R0135_00215</name>
</gene>